<dbReference type="OrthoDB" id="5282002at2759"/>
<name>A0A9W7T1X6_9PEZI</name>
<proteinExistence type="predicted"/>
<keyword evidence="2" id="KW-1185">Reference proteome</keyword>
<dbReference type="EMBL" id="RIBY02000002">
    <property type="protein sequence ID" value="KAH9845776.1"/>
    <property type="molecule type" value="Genomic_DNA"/>
</dbReference>
<sequence>MAPNLRQTYMTPANVKTKVYFMWDFIGQGQEKETWGDVISRTEVAKMLLLDTRPGMLDMMVESTYPHHSGELPFAKRPVLGEDILAIAREL</sequence>
<reference evidence="1 2" key="2">
    <citation type="journal article" date="2021" name="Curr. Genet.">
        <title>Genetic response to nitrogen starvation in the aggressive Eucalyptus foliar pathogen Teratosphaeria destructans.</title>
        <authorList>
            <person name="Havenga M."/>
            <person name="Wingfield B.D."/>
            <person name="Wingfield M.J."/>
            <person name="Dreyer L.L."/>
            <person name="Roets F."/>
            <person name="Aylward J."/>
        </authorList>
    </citation>
    <scope>NUCLEOTIDE SEQUENCE [LARGE SCALE GENOMIC DNA]</scope>
    <source>
        <strain evidence="1">CMW44962</strain>
    </source>
</reference>
<accession>A0A9W7T1X6</accession>
<dbReference type="AlphaFoldDB" id="A0A9W7T1X6"/>
<evidence type="ECO:0000313" key="2">
    <source>
        <dbReference type="Proteomes" id="UP001138500"/>
    </source>
</evidence>
<evidence type="ECO:0000313" key="1">
    <source>
        <dbReference type="EMBL" id="KAH9845776.1"/>
    </source>
</evidence>
<dbReference type="Proteomes" id="UP001138500">
    <property type="component" value="Unassembled WGS sequence"/>
</dbReference>
<reference evidence="1 2" key="1">
    <citation type="journal article" date="2018" name="IMA Fungus">
        <title>IMA Genome-F 10: Nine draft genome sequences of Claviceps purpurea s.lat., including C. arundinis, C. humidiphila, and C. cf. spartinae, pseudomolecules for the pitch canker pathogen Fusarium circinatum, draft genome of Davidsoniella eucalypti, Grosmannia galeiformis, Quambalaria eucalypti, and Teratosphaeria destructans.</title>
        <authorList>
            <person name="Wingfield B.D."/>
            <person name="Liu M."/>
            <person name="Nguyen H.D."/>
            <person name="Lane F.A."/>
            <person name="Morgan S.W."/>
            <person name="De Vos L."/>
            <person name="Wilken P.M."/>
            <person name="Duong T.A."/>
            <person name="Aylward J."/>
            <person name="Coetzee M.P."/>
            <person name="Dadej K."/>
            <person name="De Beer Z.W."/>
            <person name="Findlay W."/>
            <person name="Havenga M."/>
            <person name="Kolarik M."/>
            <person name="Menzies J.G."/>
            <person name="Naidoo K."/>
            <person name="Pochopski O."/>
            <person name="Shoukouhi P."/>
            <person name="Santana Q.C."/>
            <person name="Seifert K.A."/>
            <person name="Soal N."/>
            <person name="Steenkamp E.T."/>
            <person name="Tatham C.T."/>
            <person name="van der Nest M.A."/>
            <person name="Wingfield M.J."/>
        </authorList>
    </citation>
    <scope>NUCLEOTIDE SEQUENCE [LARGE SCALE GENOMIC DNA]</scope>
    <source>
        <strain evidence="1">CMW44962</strain>
    </source>
</reference>
<protein>
    <submittedName>
        <fullName evidence="1">Uncharacterized protein</fullName>
    </submittedName>
</protein>
<gene>
    <name evidence="1" type="ORF">Tdes44962_MAKER01208</name>
</gene>
<comment type="caution">
    <text evidence="1">The sequence shown here is derived from an EMBL/GenBank/DDBJ whole genome shotgun (WGS) entry which is preliminary data.</text>
</comment>
<organism evidence="1 2">
    <name type="scientific">Teratosphaeria destructans</name>
    <dbReference type="NCBI Taxonomy" id="418781"/>
    <lineage>
        <taxon>Eukaryota</taxon>
        <taxon>Fungi</taxon>
        <taxon>Dikarya</taxon>
        <taxon>Ascomycota</taxon>
        <taxon>Pezizomycotina</taxon>
        <taxon>Dothideomycetes</taxon>
        <taxon>Dothideomycetidae</taxon>
        <taxon>Mycosphaerellales</taxon>
        <taxon>Teratosphaeriaceae</taxon>
        <taxon>Teratosphaeria</taxon>
    </lineage>
</organism>